<reference evidence="2 3" key="1">
    <citation type="journal article" date="2010" name="Science">
        <title>Genomic comparison of the ants Camponotus floridanus and Harpegnathos saltator.</title>
        <authorList>
            <person name="Bonasio R."/>
            <person name="Zhang G."/>
            <person name="Ye C."/>
            <person name="Mutti N.S."/>
            <person name="Fang X."/>
            <person name="Qin N."/>
            <person name="Donahue G."/>
            <person name="Yang P."/>
            <person name="Li Q."/>
            <person name="Li C."/>
            <person name="Zhang P."/>
            <person name="Huang Z."/>
            <person name="Berger S.L."/>
            <person name="Reinberg D."/>
            <person name="Wang J."/>
            <person name="Liebig J."/>
        </authorList>
    </citation>
    <scope>NUCLEOTIDE SEQUENCE [LARGE SCALE GENOMIC DNA]</scope>
    <source>
        <strain evidence="2 3">R22 G/1</strain>
    </source>
</reference>
<evidence type="ECO:0000256" key="1">
    <source>
        <dbReference type="SAM" id="SignalP"/>
    </source>
</evidence>
<dbReference type="InParanoid" id="E2BA81"/>
<dbReference type="AlphaFoldDB" id="E2BA81"/>
<sequence>MKFTAISLGFWLTSFLYVVKLTEGARILAIVAVPSYSHQIAFHPIWAALSRRGHQVVLFTTDPIGDPSLTNLTEIDFRHTYDVIKNIDYAKLRYTYDWMTLQQGILQYKSLAIIEEIFKHAEVRKLYAPNSGEKFDVVLAEAVITPGLYALAHRFNAPLIGKSCNDNLLCTLRVNIVCN</sequence>
<organism evidence="3">
    <name type="scientific">Harpegnathos saltator</name>
    <name type="common">Jerdon's jumping ant</name>
    <dbReference type="NCBI Taxonomy" id="610380"/>
    <lineage>
        <taxon>Eukaryota</taxon>
        <taxon>Metazoa</taxon>
        <taxon>Ecdysozoa</taxon>
        <taxon>Arthropoda</taxon>
        <taxon>Hexapoda</taxon>
        <taxon>Insecta</taxon>
        <taxon>Pterygota</taxon>
        <taxon>Neoptera</taxon>
        <taxon>Endopterygota</taxon>
        <taxon>Hymenoptera</taxon>
        <taxon>Apocrita</taxon>
        <taxon>Aculeata</taxon>
        <taxon>Formicoidea</taxon>
        <taxon>Formicidae</taxon>
        <taxon>Ponerinae</taxon>
        <taxon>Ponerini</taxon>
        <taxon>Harpegnathos</taxon>
    </lineage>
</organism>
<keyword evidence="1" id="KW-0732">Signal</keyword>
<keyword evidence="3" id="KW-1185">Reference proteome</keyword>
<evidence type="ECO:0000313" key="3">
    <source>
        <dbReference type="Proteomes" id="UP000008237"/>
    </source>
</evidence>
<dbReference type="OMA" id="CHQLIFR"/>
<protein>
    <recommendedName>
        <fullName evidence="4">Ecdysteroid UDP-glucosyltransferase</fullName>
    </recommendedName>
</protein>
<name>E2BA81_HARSA</name>
<dbReference type="OrthoDB" id="5835829at2759"/>
<dbReference type="STRING" id="610380.E2BA81"/>
<proteinExistence type="predicted"/>
<gene>
    <name evidence="2" type="ORF">EAI_17572</name>
</gene>
<evidence type="ECO:0008006" key="4">
    <source>
        <dbReference type="Google" id="ProtNLM"/>
    </source>
</evidence>
<dbReference type="Gene3D" id="3.40.50.2000">
    <property type="entry name" value="Glycogen Phosphorylase B"/>
    <property type="match status" value="1"/>
</dbReference>
<dbReference type="EMBL" id="GL446691">
    <property type="protein sequence ID" value="EFN87379.1"/>
    <property type="molecule type" value="Genomic_DNA"/>
</dbReference>
<dbReference type="SUPFAM" id="SSF53756">
    <property type="entry name" value="UDP-Glycosyltransferase/glycogen phosphorylase"/>
    <property type="match status" value="1"/>
</dbReference>
<feature type="signal peptide" evidence="1">
    <location>
        <begin position="1"/>
        <end position="24"/>
    </location>
</feature>
<evidence type="ECO:0000313" key="2">
    <source>
        <dbReference type="EMBL" id="EFN87379.1"/>
    </source>
</evidence>
<feature type="chain" id="PRO_5003157927" description="Ecdysteroid UDP-glucosyltransferase" evidence="1">
    <location>
        <begin position="25"/>
        <end position="179"/>
    </location>
</feature>
<dbReference type="Proteomes" id="UP000008237">
    <property type="component" value="Unassembled WGS sequence"/>
</dbReference>
<accession>E2BA81</accession>